<reference evidence="5 6" key="1">
    <citation type="submission" date="2019-03" db="EMBL/GenBank/DDBJ databases">
        <title>Genomic Encyclopedia of Type Strains, Phase IV (KMG-IV): sequencing the most valuable type-strain genomes for metagenomic binning, comparative biology and taxonomic classification.</title>
        <authorList>
            <person name="Goeker M."/>
        </authorList>
    </citation>
    <scope>NUCLEOTIDE SEQUENCE [LARGE SCALE GENOMIC DNA]</scope>
    <source>
        <strain evidence="5 6">DSM 28867</strain>
    </source>
</reference>
<evidence type="ECO:0000256" key="1">
    <source>
        <dbReference type="ARBA" id="ARBA00022670"/>
    </source>
</evidence>
<evidence type="ECO:0000256" key="3">
    <source>
        <dbReference type="SAM" id="MobiDB-lite"/>
    </source>
</evidence>
<organism evidence="5 6">
    <name type="scientific">Breznakia blatticola</name>
    <dbReference type="NCBI Taxonomy" id="1754012"/>
    <lineage>
        <taxon>Bacteria</taxon>
        <taxon>Bacillati</taxon>
        <taxon>Bacillota</taxon>
        <taxon>Erysipelotrichia</taxon>
        <taxon>Erysipelotrichales</taxon>
        <taxon>Erysipelotrichaceae</taxon>
        <taxon>Breznakia</taxon>
    </lineage>
</organism>
<keyword evidence="6" id="KW-1185">Reference proteome</keyword>
<keyword evidence="2" id="KW-0378">Hydrolase</keyword>
<dbReference type="InterPro" id="IPR051201">
    <property type="entry name" value="Chloro_Bact_Ser_Proteases"/>
</dbReference>
<keyword evidence="4" id="KW-1133">Transmembrane helix</keyword>
<proteinExistence type="predicted"/>
<dbReference type="EMBL" id="SODD01000004">
    <property type="protein sequence ID" value="TDW25519.1"/>
    <property type="molecule type" value="Genomic_DNA"/>
</dbReference>
<keyword evidence="4" id="KW-0812">Transmembrane</keyword>
<keyword evidence="1 5" id="KW-0645">Protease</keyword>
<dbReference type="PANTHER" id="PTHR43343:SF3">
    <property type="entry name" value="PROTEASE DO-LIKE 8, CHLOROPLASTIC"/>
    <property type="match status" value="1"/>
</dbReference>
<accession>A0A4R8A584</accession>
<dbReference type="GO" id="GO:0006508">
    <property type="term" value="P:proteolysis"/>
    <property type="evidence" value="ECO:0007669"/>
    <property type="project" value="UniProtKB-KW"/>
</dbReference>
<dbReference type="RefSeq" id="WP_243833723.1">
    <property type="nucleotide sequence ID" value="NZ_SODD01000004.1"/>
</dbReference>
<evidence type="ECO:0000256" key="4">
    <source>
        <dbReference type="SAM" id="Phobius"/>
    </source>
</evidence>
<dbReference type="InterPro" id="IPR009003">
    <property type="entry name" value="Peptidase_S1_PA"/>
</dbReference>
<feature type="compositionally biased region" description="Low complexity" evidence="3">
    <location>
        <begin position="25"/>
        <end position="42"/>
    </location>
</feature>
<dbReference type="AlphaFoldDB" id="A0A4R8A584"/>
<feature type="compositionally biased region" description="Low complexity" evidence="3">
    <location>
        <begin position="1"/>
        <end position="15"/>
    </location>
</feature>
<comment type="caution">
    <text evidence="5">The sequence shown here is derived from an EMBL/GenBank/DDBJ whole genome shotgun (WGS) entry which is preliminary data.</text>
</comment>
<sequence length="343" mass="36706">MENFNNDEFNKDNSNVEGNNEMSHTENTNNEVNRNANNEHNVSGFSYQPHQDDQFNRYTWNAESGNGNANHTQYTESQVPPQKPKRSILRYVVIGLAIFALATGGAFAGVNIANHFDESKDSGITLVKAENTSKNETDRTKVIEKASSSVVEITTEVVSRHPFYGNYVTEGAGSGVILSEDGYIVTNYHVISGASSCKVRLSDGKEYDATYVGGSETDDIAVVKIDAKDLNPVVLGDSDKLVTGEDVLAIGNPLGELGGTVTEGILSSTSRTMNVDGVEMELLQTSAAINPGNSGGGLFNAKGELIGIVTLKKAGDEIEGLGFAIPVNKVVETIDKVVDSSQF</sequence>
<name>A0A4R8A584_9FIRM</name>
<feature type="transmembrane region" description="Helical" evidence="4">
    <location>
        <begin position="88"/>
        <end position="110"/>
    </location>
</feature>
<dbReference type="PRINTS" id="PR00834">
    <property type="entry name" value="PROTEASES2C"/>
</dbReference>
<keyword evidence="4" id="KW-0472">Membrane</keyword>
<dbReference type="Gene3D" id="2.40.10.120">
    <property type="match status" value="1"/>
</dbReference>
<dbReference type="Pfam" id="PF13365">
    <property type="entry name" value="Trypsin_2"/>
    <property type="match status" value="1"/>
</dbReference>
<feature type="compositionally biased region" description="Polar residues" evidence="3">
    <location>
        <begin position="56"/>
        <end position="80"/>
    </location>
</feature>
<dbReference type="PANTHER" id="PTHR43343">
    <property type="entry name" value="PEPTIDASE S12"/>
    <property type="match status" value="1"/>
</dbReference>
<dbReference type="GO" id="GO:0004252">
    <property type="term" value="F:serine-type endopeptidase activity"/>
    <property type="evidence" value="ECO:0007669"/>
    <property type="project" value="InterPro"/>
</dbReference>
<dbReference type="SUPFAM" id="SSF50494">
    <property type="entry name" value="Trypsin-like serine proteases"/>
    <property type="match status" value="1"/>
</dbReference>
<protein>
    <submittedName>
        <fullName evidence="5">Serine protease Do</fullName>
    </submittedName>
</protein>
<feature type="region of interest" description="Disordered" evidence="3">
    <location>
        <begin position="1"/>
        <end position="81"/>
    </location>
</feature>
<evidence type="ECO:0000313" key="5">
    <source>
        <dbReference type="EMBL" id="TDW25519.1"/>
    </source>
</evidence>
<evidence type="ECO:0000256" key="2">
    <source>
        <dbReference type="ARBA" id="ARBA00022801"/>
    </source>
</evidence>
<evidence type="ECO:0000313" key="6">
    <source>
        <dbReference type="Proteomes" id="UP000294743"/>
    </source>
</evidence>
<gene>
    <name evidence="5" type="ORF">EDD63_10447</name>
</gene>
<dbReference type="InterPro" id="IPR001940">
    <property type="entry name" value="Peptidase_S1C"/>
</dbReference>
<dbReference type="Proteomes" id="UP000294743">
    <property type="component" value="Unassembled WGS sequence"/>
</dbReference>